<proteinExistence type="predicted"/>
<reference evidence="2" key="1">
    <citation type="submission" date="2019-12" db="EMBL/GenBank/DDBJ databases">
        <title>Mycobacterium spongiae sp. nov.</title>
        <authorList>
            <person name="Stinear T."/>
        </authorList>
    </citation>
    <scope>NUCLEOTIDE SEQUENCE</scope>
    <source>
        <strain evidence="2">FSD4b-SM</strain>
    </source>
</reference>
<dbReference type="EMBL" id="CP046600">
    <property type="protein sequence ID" value="QUR68627.1"/>
    <property type="molecule type" value="Genomic_DNA"/>
</dbReference>
<accession>A0A975JZK7</accession>
<dbReference type="Pfam" id="PF13480">
    <property type="entry name" value="Acetyltransf_6"/>
    <property type="match status" value="1"/>
</dbReference>
<protein>
    <submittedName>
        <fullName evidence="2">GNAT family N-acetyltransferase</fullName>
    </submittedName>
</protein>
<name>A0A975JZK7_9MYCO</name>
<dbReference type="KEGG" id="mspg:F6B93_17430"/>
<evidence type="ECO:0000259" key="1">
    <source>
        <dbReference type="Pfam" id="PF13480"/>
    </source>
</evidence>
<dbReference type="Proteomes" id="UP000682202">
    <property type="component" value="Chromosome"/>
</dbReference>
<dbReference type="InterPro" id="IPR038740">
    <property type="entry name" value="BioF2-like_GNAT_dom"/>
</dbReference>
<gene>
    <name evidence="2" type="ORF">F6B93_17430</name>
</gene>
<organism evidence="2 3">
    <name type="scientific">Mycobacterium spongiae</name>
    <dbReference type="NCBI Taxonomy" id="886343"/>
    <lineage>
        <taxon>Bacteria</taxon>
        <taxon>Bacillati</taxon>
        <taxon>Actinomycetota</taxon>
        <taxon>Actinomycetes</taxon>
        <taxon>Mycobacteriales</taxon>
        <taxon>Mycobacteriaceae</taxon>
        <taxon>Mycobacterium</taxon>
    </lineage>
</organism>
<keyword evidence="3" id="KW-1185">Reference proteome</keyword>
<feature type="domain" description="BioF2-like acetyltransferase" evidence="1">
    <location>
        <begin position="31"/>
        <end position="92"/>
    </location>
</feature>
<evidence type="ECO:0000313" key="3">
    <source>
        <dbReference type="Proteomes" id="UP000682202"/>
    </source>
</evidence>
<evidence type="ECO:0000313" key="2">
    <source>
        <dbReference type="EMBL" id="QUR68627.1"/>
    </source>
</evidence>
<sequence>MSKPRRVCGIKVLRRQSPVGAGIRADTGGPEQPVGFWAAHKHGDVYAPLLLGLNDAYRDRDIHRVTLLHCVRRACELSLRKLRMGMDAELEKRRFGASSERICMYVRTSDDYAGALLGEAVAKVATDRQIHQAAT</sequence>
<dbReference type="AlphaFoldDB" id="A0A975JZK7"/>